<evidence type="ECO:0000313" key="3">
    <source>
        <dbReference type="EMBL" id="KAK4518276.1"/>
    </source>
</evidence>
<dbReference type="InterPro" id="IPR013126">
    <property type="entry name" value="Hsp_70_fam"/>
</dbReference>
<dbReference type="GO" id="GO:0005524">
    <property type="term" value="F:ATP binding"/>
    <property type="evidence" value="ECO:0007669"/>
    <property type="project" value="UniProtKB-KW"/>
</dbReference>
<keyword evidence="4" id="KW-1185">Reference proteome</keyword>
<organism evidence="3 4">
    <name type="scientific">Mucor velutinosus</name>
    <dbReference type="NCBI Taxonomy" id="708070"/>
    <lineage>
        <taxon>Eukaryota</taxon>
        <taxon>Fungi</taxon>
        <taxon>Fungi incertae sedis</taxon>
        <taxon>Mucoromycota</taxon>
        <taxon>Mucoromycotina</taxon>
        <taxon>Mucoromycetes</taxon>
        <taxon>Mucorales</taxon>
        <taxon>Mucorineae</taxon>
        <taxon>Mucoraceae</taxon>
        <taxon>Mucor</taxon>
    </lineage>
</organism>
<evidence type="ECO:0000256" key="1">
    <source>
        <dbReference type="ARBA" id="ARBA00022741"/>
    </source>
</evidence>
<dbReference type="Pfam" id="PF00012">
    <property type="entry name" value="HSP70"/>
    <property type="match status" value="1"/>
</dbReference>
<dbReference type="GO" id="GO:0140662">
    <property type="term" value="F:ATP-dependent protein folding chaperone"/>
    <property type="evidence" value="ECO:0007669"/>
    <property type="project" value="InterPro"/>
</dbReference>
<sequence>MCIFDNVGERAKHTLSYAVKSTVEIDFLFEDTDFYIPATCAQVKELNQDLSHDVNIGKGSVHDIVLVDGSTHIPKVQVMFLDFFSVKEPASLPTVTRQLPLVPLSNLSSPLVTNLERSKVLTVCIKWLNDSQANDGGK</sequence>
<dbReference type="Proteomes" id="UP001304243">
    <property type="component" value="Unassembled WGS sequence"/>
</dbReference>
<evidence type="ECO:0000256" key="2">
    <source>
        <dbReference type="ARBA" id="ARBA00022840"/>
    </source>
</evidence>
<name>A0AAN7DNE1_9FUNG</name>
<dbReference type="Gene3D" id="3.30.420.40">
    <property type="match status" value="1"/>
</dbReference>
<gene>
    <name evidence="3" type="ORF">ATC70_001628</name>
</gene>
<dbReference type="PANTHER" id="PTHR19375">
    <property type="entry name" value="HEAT SHOCK PROTEIN 70KDA"/>
    <property type="match status" value="1"/>
</dbReference>
<keyword evidence="2" id="KW-0067">ATP-binding</keyword>
<evidence type="ECO:0000313" key="4">
    <source>
        <dbReference type="Proteomes" id="UP001304243"/>
    </source>
</evidence>
<dbReference type="Gene3D" id="3.90.640.10">
    <property type="entry name" value="Actin, Chain A, domain 4"/>
    <property type="match status" value="1"/>
</dbReference>
<reference evidence="3 4" key="1">
    <citation type="submission" date="2022-11" db="EMBL/GenBank/DDBJ databases">
        <title>Mucor velutinosus strain NIH1002 WGS.</title>
        <authorList>
            <person name="Subramanian P."/>
            <person name="Mullikin J.C."/>
            <person name="Segre J.A."/>
            <person name="Zelazny A.M."/>
        </authorList>
    </citation>
    <scope>NUCLEOTIDE SEQUENCE [LARGE SCALE GENOMIC DNA]</scope>
    <source>
        <strain evidence="3 4">NIH1002</strain>
    </source>
</reference>
<dbReference type="GeneID" id="89945330"/>
<dbReference type="AlphaFoldDB" id="A0AAN7DNE1"/>
<protein>
    <submittedName>
        <fullName evidence="3">Uncharacterized protein</fullName>
    </submittedName>
</protein>
<dbReference type="EMBL" id="JASEJX010000013">
    <property type="protein sequence ID" value="KAK4518276.1"/>
    <property type="molecule type" value="Genomic_DNA"/>
</dbReference>
<dbReference type="InterPro" id="IPR043129">
    <property type="entry name" value="ATPase_NBD"/>
</dbReference>
<keyword evidence="1" id="KW-0547">Nucleotide-binding</keyword>
<accession>A0AAN7DNE1</accession>
<proteinExistence type="predicted"/>
<dbReference type="SUPFAM" id="SSF53067">
    <property type="entry name" value="Actin-like ATPase domain"/>
    <property type="match status" value="1"/>
</dbReference>
<comment type="caution">
    <text evidence="3">The sequence shown here is derived from an EMBL/GenBank/DDBJ whole genome shotgun (WGS) entry which is preliminary data.</text>
</comment>
<dbReference type="RefSeq" id="XP_064684942.1">
    <property type="nucleotide sequence ID" value="XM_064821022.1"/>
</dbReference>